<dbReference type="STRING" id="1128970.SAMN04487935_2424"/>
<dbReference type="RefSeq" id="WP_091395755.1">
    <property type="nucleotide sequence ID" value="NZ_BKAI01000006.1"/>
</dbReference>
<feature type="signal peptide" evidence="1">
    <location>
        <begin position="1"/>
        <end position="18"/>
    </location>
</feature>
<feature type="chain" id="PRO_5011603509" evidence="1">
    <location>
        <begin position="19"/>
        <end position="621"/>
    </location>
</feature>
<protein>
    <submittedName>
        <fullName evidence="3">Gliding motility-associated C-terminal domain-containing protein</fullName>
    </submittedName>
</protein>
<dbReference type="Gene3D" id="2.60.40.2700">
    <property type="match status" value="1"/>
</dbReference>
<evidence type="ECO:0000313" key="4">
    <source>
        <dbReference type="Proteomes" id="UP000199580"/>
    </source>
</evidence>
<dbReference type="OrthoDB" id="1652165at2"/>
<sequence>MKTRCFLLLLLITSYSYGQLGFCTGSKGDPIFFENFGSGNAFGPALPATYTSYTFVSGLPNDGQYTISNRTNLNAAWHNAPDHTPDTETNGANGRSLVVNASFTAGEFYKRSVTGLCINTTFEFSAWLMNVYSPSLGSCAGTGIPVDVTFEIWDATETTLLKTGSTGAINGSPTALWQQFGLTFTTFPGQTSVVLKMKNNGVGGCGNDLAIDDISFRSCGDPATIASSLSTSPIFEACLGNVPAMIPLSVAISNATPHVFQWQQSTDGTNWTDIPGEISSSYNLPGPGSSQYVRVKIAQDASNLSNPYCYTLSDYYHILIYRIPPAPASNGDRQVCSNDSFELSVIGAANWYDAPAGGNLLLANSDTFTPTVAGSYYAEASLPNISCVSATRTEVKLSVFPQPIVGLDVETSFCENKTVDLDAGISGVDYVWSTTEISKIITVRTAGIYTVTVTKDGCSNVRTFSVVQKNTPVISNIDTTNGIITIEVTQPGDYEYSLDEIMYQDSNFFPNEISGIKTAHVRERTGCGFDSEVFSLIRMPEYFTPNGDGYNDTFDVAGLSYFPKATISIFNQYGKFLKMLTSGNPEWNGTLNGKLLAADDYWYRVDLGNGKIFIGHFALKR</sequence>
<proteinExistence type="predicted"/>
<dbReference type="Pfam" id="PF19081">
    <property type="entry name" value="Ig_7"/>
    <property type="match status" value="1"/>
</dbReference>
<dbReference type="NCBIfam" id="TIGR04131">
    <property type="entry name" value="Bac_Flav_CTERM"/>
    <property type="match status" value="1"/>
</dbReference>
<keyword evidence="1" id="KW-0732">Signal</keyword>
<gene>
    <name evidence="3" type="ORF">SAMN04487935_2424</name>
</gene>
<dbReference type="InterPro" id="IPR044023">
    <property type="entry name" value="Ig_7"/>
</dbReference>
<accession>A0A1G8YS08</accession>
<name>A0A1G8YS08_9FLAO</name>
<organism evidence="3 4">
    <name type="scientific">Flavobacterium noncentrifugens</name>
    <dbReference type="NCBI Taxonomy" id="1128970"/>
    <lineage>
        <taxon>Bacteria</taxon>
        <taxon>Pseudomonadati</taxon>
        <taxon>Bacteroidota</taxon>
        <taxon>Flavobacteriia</taxon>
        <taxon>Flavobacteriales</taxon>
        <taxon>Flavobacteriaceae</taxon>
        <taxon>Flavobacterium</taxon>
    </lineage>
</organism>
<dbReference type="Proteomes" id="UP000199580">
    <property type="component" value="Unassembled WGS sequence"/>
</dbReference>
<evidence type="ECO:0000313" key="3">
    <source>
        <dbReference type="EMBL" id="SDK04800.1"/>
    </source>
</evidence>
<dbReference type="Pfam" id="PF13585">
    <property type="entry name" value="CHU_C"/>
    <property type="match status" value="1"/>
</dbReference>
<feature type="domain" description="Ig-like" evidence="2">
    <location>
        <begin position="324"/>
        <end position="401"/>
    </location>
</feature>
<dbReference type="AlphaFoldDB" id="A0A1G8YS08"/>
<dbReference type="EMBL" id="FNEZ01000003">
    <property type="protein sequence ID" value="SDK04800.1"/>
    <property type="molecule type" value="Genomic_DNA"/>
</dbReference>
<evidence type="ECO:0000256" key="1">
    <source>
        <dbReference type="SAM" id="SignalP"/>
    </source>
</evidence>
<dbReference type="InterPro" id="IPR026341">
    <property type="entry name" value="T9SS_type_B"/>
</dbReference>
<keyword evidence="4" id="KW-1185">Reference proteome</keyword>
<evidence type="ECO:0000259" key="2">
    <source>
        <dbReference type="Pfam" id="PF19081"/>
    </source>
</evidence>
<reference evidence="3 4" key="1">
    <citation type="submission" date="2016-10" db="EMBL/GenBank/DDBJ databases">
        <authorList>
            <person name="de Groot N.N."/>
        </authorList>
    </citation>
    <scope>NUCLEOTIDE SEQUENCE [LARGE SCALE GENOMIC DNA]</scope>
    <source>
        <strain evidence="3 4">CGMCC 1.10076</strain>
    </source>
</reference>